<protein>
    <submittedName>
        <fullName evidence="1">Uncharacterized protein</fullName>
    </submittedName>
</protein>
<reference evidence="1" key="1">
    <citation type="submission" date="2020-08" db="EMBL/GenBank/DDBJ databases">
        <title>Multicomponent nature underlies the extraordinary mechanical properties of spider dragline silk.</title>
        <authorList>
            <person name="Kono N."/>
            <person name="Nakamura H."/>
            <person name="Mori M."/>
            <person name="Yoshida Y."/>
            <person name="Ohtoshi R."/>
            <person name="Malay A.D."/>
            <person name="Moran D.A.P."/>
            <person name="Tomita M."/>
            <person name="Numata K."/>
            <person name="Arakawa K."/>
        </authorList>
    </citation>
    <scope>NUCLEOTIDE SEQUENCE</scope>
</reference>
<evidence type="ECO:0000313" key="1">
    <source>
        <dbReference type="EMBL" id="GFS78298.1"/>
    </source>
</evidence>
<evidence type="ECO:0000313" key="2">
    <source>
        <dbReference type="Proteomes" id="UP000887013"/>
    </source>
</evidence>
<name>A0A8X6T5K8_NEPPI</name>
<dbReference type="EMBL" id="BMAW01097174">
    <property type="protein sequence ID" value="GFS78298.1"/>
    <property type="molecule type" value="Genomic_DNA"/>
</dbReference>
<dbReference type="Proteomes" id="UP000887013">
    <property type="component" value="Unassembled WGS sequence"/>
</dbReference>
<keyword evidence="2" id="KW-1185">Reference proteome</keyword>
<proteinExistence type="predicted"/>
<dbReference type="AlphaFoldDB" id="A0A8X6T5K8"/>
<gene>
    <name evidence="1" type="primary">AVEN_57821_1</name>
    <name evidence="1" type="ORF">NPIL_299541</name>
</gene>
<accession>A0A8X6T5K8</accession>
<comment type="caution">
    <text evidence="1">The sequence shown here is derived from an EMBL/GenBank/DDBJ whole genome shotgun (WGS) entry which is preliminary data.</text>
</comment>
<organism evidence="1 2">
    <name type="scientific">Nephila pilipes</name>
    <name type="common">Giant wood spider</name>
    <name type="synonym">Nephila maculata</name>
    <dbReference type="NCBI Taxonomy" id="299642"/>
    <lineage>
        <taxon>Eukaryota</taxon>
        <taxon>Metazoa</taxon>
        <taxon>Ecdysozoa</taxon>
        <taxon>Arthropoda</taxon>
        <taxon>Chelicerata</taxon>
        <taxon>Arachnida</taxon>
        <taxon>Araneae</taxon>
        <taxon>Araneomorphae</taxon>
        <taxon>Entelegynae</taxon>
        <taxon>Araneoidea</taxon>
        <taxon>Nephilidae</taxon>
        <taxon>Nephila</taxon>
    </lineage>
</organism>
<sequence length="243" mass="28114">MAMNNEIRSVAEFVLSFVFYKYKIIDKEPELELPAESKINDFISDLKNIVWVESHFAMAEWDQFLKNNCSRMTSSRKLYATYVIFACYLKNEENPIGFRCFLQILTTVASFAIYASQMGFSRSTDVSAEIIEAFYGKEIEKKINDQGGWKDFSEFVKHRPSLNTLEIFNDEDSIPRNPSKTAFELNVNFQRDYKINGHVLVDISEDTVENDLRTNCLVKTIKSLTQETTELITASKKPEEVQE</sequence>
<dbReference type="OrthoDB" id="6437622at2759"/>